<sequence>MNKKSKIIIGLLAVAVVLFCVIQFWIIPANQARQEAYAQNQTDALTHDISAIEDYKTAYLGDANNVRDLFGNLPLNNIPRQFEINSDDCTLTVNYLDTVWNIGEDKVQRDLIYNTVAAMAAIDNLSGITYNFSGDSYSFERTQIEDIFGAPLSNLLEQEKWSNDVQDKLKDTDFVEQFYK</sequence>
<comment type="caution">
    <text evidence="3">The sequence shown here is derived from an EMBL/GenBank/DDBJ whole genome shotgun (WGS) entry which is preliminary data.</text>
</comment>
<dbReference type="RefSeq" id="WP_204909268.1">
    <property type="nucleotide sequence ID" value="NZ_JACJLV010000028.1"/>
</dbReference>
<dbReference type="AlphaFoldDB" id="A0A938X270"/>
<name>A0A938X270_9CLOT</name>
<evidence type="ECO:0000313" key="4">
    <source>
        <dbReference type="Proteomes" id="UP000713880"/>
    </source>
</evidence>
<organism evidence="3 4">
    <name type="scientific">Mordavella massiliensis</name>
    <dbReference type="NCBI Taxonomy" id="1871024"/>
    <lineage>
        <taxon>Bacteria</taxon>
        <taxon>Bacillati</taxon>
        <taxon>Bacillota</taxon>
        <taxon>Clostridia</taxon>
        <taxon>Eubacteriales</taxon>
        <taxon>Clostridiaceae</taxon>
        <taxon>Mordavella</taxon>
    </lineage>
</organism>
<keyword evidence="1" id="KW-0472">Membrane</keyword>
<keyword evidence="1" id="KW-0812">Transmembrane</keyword>
<evidence type="ECO:0000256" key="1">
    <source>
        <dbReference type="SAM" id="Phobius"/>
    </source>
</evidence>
<accession>A0A938X270</accession>
<evidence type="ECO:0000259" key="2">
    <source>
        <dbReference type="Pfam" id="PF16107"/>
    </source>
</evidence>
<reference evidence="3" key="1">
    <citation type="submission" date="2020-08" db="EMBL/GenBank/DDBJ databases">
        <authorList>
            <person name="Cejkova D."/>
            <person name="Kubasova T."/>
            <person name="Jahodarova E."/>
            <person name="Rychlik I."/>
        </authorList>
    </citation>
    <scope>NUCLEOTIDE SEQUENCE</scope>
    <source>
        <strain evidence="3">An420c</strain>
    </source>
</reference>
<gene>
    <name evidence="3" type="ORF">H6A13_09040</name>
</gene>
<dbReference type="Pfam" id="PF16107">
    <property type="entry name" value="DUF4825"/>
    <property type="match status" value="1"/>
</dbReference>
<protein>
    <submittedName>
        <fullName evidence="3">DUF4825 domain-containing protein</fullName>
    </submittedName>
</protein>
<keyword evidence="4" id="KW-1185">Reference proteome</keyword>
<reference evidence="3" key="2">
    <citation type="journal article" date="2021" name="Sci. Rep.">
        <title>The distribution of antibiotic resistance genes in chicken gut microbiota commensals.</title>
        <authorList>
            <person name="Juricova H."/>
            <person name="Matiasovicova J."/>
            <person name="Kubasova T."/>
            <person name="Cejkova D."/>
            <person name="Rychlik I."/>
        </authorList>
    </citation>
    <scope>NUCLEOTIDE SEQUENCE</scope>
    <source>
        <strain evidence="3">An420c</strain>
    </source>
</reference>
<evidence type="ECO:0000313" key="3">
    <source>
        <dbReference type="EMBL" id="MBM6827235.1"/>
    </source>
</evidence>
<keyword evidence="1" id="KW-1133">Transmembrane helix</keyword>
<feature type="domain" description="DUF4825" evidence="2">
    <location>
        <begin position="54"/>
        <end position="140"/>
    </location>
</feature>
<feature type="transmembrane region" description="Helical" evidence="1">
    <location>
        <begin position="7"/>
        <end position="27"/>
    </location>
</feature>
<proteinExistence type="predicted"/>
<dbReference type="Proteomes" id="UP000713880">
    <property type="component" value="Unassembled WGS sequence"/>
</dbReference>
<dbReference type="InterPro" id="IPR032250">
    <property type="entry name" value="DUF4825"/>
</dbReference>
<dbReference type="EMBL" id="JACJLV010000028">
    <property type="protein sequence ID" value="MBM6827235.1"/>
    <property type="molecule type" value="Genomic_DNA"/>
</dbReference>